<evidence type="ECO:0000313" key="2">
    <source>
        <dbReference type="EMBL" id="CAA7271294.1"/>
    </source>
</evidence>
<protein>
    <recommendedName>
        <fullName evidence="1">Ubiquitin-like domain-containing protein</fullName>
    </recommendedName>
</protein>
<accession>A0A8S0XTR5</accession>
<dbReference type="Proteomes" id="UP000467700">
    <property type="component" value="Unassembled WGS sequence"/>
</dbReference>
<dbReference type="InterPro" id="IPR054464">
    <property type="entry name" value="ULD_fung"/>
</dbReference>
<sequence>MALAPSIGDLVTLGTIIASIVKAVNETSGASAEYQELVTELTAFCDMLYVVRGTLDTISVSPINQAALNSIHGEILRCQSLVTAFVDTIRPYHRALNAAGGTNRRRHSMRVIFRKVWWALFRKEDVTKIQAKMNGHRLQLSVLLKSLSFATQIVASTHLTTHVGYSRQHGLEIVDFMNKTLIIPWELCFSWDKMRLTLQSYYQHTPGQIQAEWGDYTLFCEDLAGLQVDIYRNFKHVRKGMKLTMAALTWRRVPEGRLSTYKCTRCPLSVSVEHISESGWVEWQVLDSMSPDSRAHSGYLAPGVVERRN</sequence>
<evidence type="ECO:0000259" key="1">
    <source>
        <dbReference type="Pfam" id="PF22893"/>
    </source>
</evidence>
<keyword evidence="3" id="KW-1185">Reference proteome</keyword>
<dbReference type="EMBL" id="CACVBS010000104">
    <property type="protein sequence ID" value="CAA7271294.1"/>
    <property type="molecule type" value="Genomic_DNA"/>
</dbReference>
<dbReference type="PANTHER" id="PTHR38886:SF1">
    <property type="entry name" value="NACHT-NTPASE AND P-LOOP NTPASES N-TERMINAL DOMAIN-CONTAINING PROTEIN"/>
    <property type="match status" value="1"/>
</dbReference>
<organism evidence="2 3">
    <name type="scientific">Cyclocybe aegerita</name>
    <name type="common">Black poplar mushroom</name>
    <name type="synonym">Agrocybe aegerita</name>
    <dbReference type="NCBI Taxonomy" id="1973307"/>
    <lineage>
        <taxon>Eukaryota</taxon>
        <taxon>Fungi</taxon>
        <taxon>Dikarya</taxon>
        <taxon>Basidiomycota</taxon>
        <taxon>Agaricomycotina</taxon>
        <taxon>Agaricomycetes</taxon>
        <taxon>Agaricomycetidae</taxon>
        <taxon>Agaricales</taxon>
        <taxon>Agaricineae</taxon>
        <taxon>Bolbitiaceae</taxon>
        <taxon>Cyclocybe</taxon>
    </lineage>
</organism>
<reference evidence="2 3" key="1">
    <citation type="submission" date="2020-01" db="EMBL/GenBank/DDBJ databases">
        <authorList>
            <person name="Gupta K D."/>
        </authorList>
    </citation>
    <scope>NUCLEOTIDE SEQUENCE [LARGE SCALE GENOMIC DNA]</scope>
</reference>
<comment type="caution">
    <text evidence="2">The sequence shown here is derived from an EMBL/GenBank/DDBJ whole genome shotgun (WGS) entry which is preliminary data.</text>
</comment>
<dbReference type="PANTHER" id="PTHR38886">
    <property type="entry name" value="SESA DOMAIN-CONTAINING PROTEIN"/>
    <property type="match status" value="1"/>
</dbReference>
<dbReference type="AlphaFoldDB" id="A0A8S0XTR5"/>
<evidence type="ECO:0000313" key="3">
    <source>
        <dbReference type="Proteomes" id="UP000467700"/>
    </source>
</evidence>
<gene>
    <name evidence="2" type="ORF">AAE3_LOCUS13525</name>
</gene>
<dbReference type="OrthoDB" id="3271094at2759"/>
<proteinExistence type="predicted"/>
<name>A0A8S0XTR5_CYCAE</name>
<dbReference type="Pfam" id="PF22893">
    <property type="entry name" value="ULD_2"/>
    <property type="match status" value="1"/>
</dbReference>
<feature type="domain" description="Ubiquitin-like" evidence="1">
    <location>
        <begin position="168"/>
        <end position="247"/>
    </location>
</feature>